<dbReference type="PANTHER" id="PTHR30429:SF1">
    <property type="entry name" value="D-METHIONINE-BINDING LIPOPROTEIN METQ-RELATED"/>
    <property type="match status" value="1"/>
</dbReference>
<proteinExistence type="inferred from homology"/>
<evidence type="ECO:0000313" key="10">
    <source>
        <dbReference type="Proteomes" id="UP000237218"/>
    </source>
</evidence>
<evidence type="ECO:0000313" key="7">
    <source>
        <dbReference type="EMBL" id="CDG34447.1"/>
    </source>
</evidence>
<reference evidence="8 10" key="3">
    <citation type="submission" date="2018-02" db="EMBL/GenBank/DDBJ databases">
        <title>Draft genome sequences of four Parasaccharibacter apium strains isolated from honey bees.</title>
        <authorList>
            <person name="Corby-Harris V.L."/>
            <person name="Anderson K.E."/>
        </authorList>
    </citation>
    <scope>NUCLEOTIDE SEQUENCE [LARGE SCALE GENOMIC DNA]</scope>
    <source>
        <strain evidence="8 10">B8</strain>
    </source>
</reference>
<dbReference type="OrthoDB" id="9812878at2"/>
<dbReference type="Gene3D" id="3.40.190.10">
    <property type="entry name" value="Periplasmic binding protein-like II"/>
    <property type="match status" value="2"/>
</dbReference>
<keyword evidence="3" id="KW-0472">Membrane</keyword>
<dbReference type="PROSITE" id="PS51318">
    <property type="entry name" value="TAT"/>
    <property type="match status" value="1"/>
</dbReference>
<dbReference type="Pfam" id="PF03180">
    <property type="entry name" value="Lipoprotein_9"/>
    <property type="match status" value="1"/>
</dbReference>
<sequence length="276" mass="30278">MSRFSHLPRRRFLGLSAGLAGAAALGLAHPGIARADGRTLKIGIMSGEDEDIWRLVSQNAAQRGLTLKIIPFSDYNTPNEALSEHDVDANAFQHRPFLDAQIKAHGYRIVPVGDTYFQPIGLYSHKWHSVAEIPQNARIGIPNDPSNEGRALHVLETLGLIRLPADSGLFPTALDVTDNPRNISIEELDAGVVGRSLPDLDAAVVNMDWARKAGITEQERIGVEGLKNNPYVNFISVNEGDANAEWVKPLVESYHQPNVHKLILDIYHGTVTPAWP</sequence>
<dbReference type="EMBL" id="LMYI01000006">
    <property type="protein sequence ID" value="POS63427.1"/>
    <property type="molecule type" value="Genomic_DNA"/>
</dbReference>
<evidence type="ECO:0000256" key="5">
    <source>
        <dbReference type="ARBA" id="ARBA00023288"/>
    </source>
</evidence>
<keyword evidence="2" id="KW-0732">Signal</keyword>
<accession>A0A7U7J268</accession>
<keyword evidence="4" id="KW-0564">Palmitate</keyword>
<dbReference type="AlphaFoldDB" id="A0A7U7J268"/>
<comment type="caution">
    <text evidence="7">The sequence shown here is derived from an EMBL/GenBank/DDBJ whole genome shotgun (WGS) entry which is preliminary data.</text>
</comment>
<evidence type="ECO:0000256" key="2">
    <source>
        <dbReference type="ARBA" id="ARBA00022729"/>
    </source>
</evidence>
<reference evidence="7 9" key="1">
    <citation type="journal article" date="2014" name="Genome Biol. Evol.">
        <title>Acetic acid bacteria genomes reveal functional traits for adaptation to life in insect guts.</title>
        <authorList>
            <person name="Chouaia B."/>
            <person name="Gaiarsa S."/>
            <person name="Crotti E."/>
            <person name="Comandatore F."/>
            <person name="Degli Esposti M."/>
            <person name="Ricci I."/>
            <person name="Alma A."/>
            <person name="Favia G."/>
            <person name="Bandi C."/>
            <person name="Daffonchio D."/>
        </authorList>
    </citation>
    <scope>NUCLEOTIDE SEQUENCE [LARGE SCALE GENOMIC DNA]</scope>
    <source>
        <strain evidence="7">AM168</strain>
        <strain evidence="9">AM169</strain>
    </source>
</reference>
<dbReference type="CDD" id="cd13598">
    <property type="entry name" value="PBP2_lipoprotein_IlpA_like"/>
    <property type="match status" value="1"/>
</dbReference>
<dbReference type="GO" id="GO:0016020">
    <property type="term" value="C:membrane"/>
    <property type="evidence" value="ECO:0007669"/>
    <property type="project" value="UniProtKB-SubCell"/>
</dbReference>
<protein>
    <recommendedName>
        <fullName evidence="6">Lipoprotein</fullName>
    </recommendedName>
</protein>
<dbReference type="InterPro" id="IPR006311">
    <property type="entry name" value="TAT_signal"/>
</dbReference>
<comment type="subcellular location">
    <subcellularLocation>
        <location evidence="1">Membrane</location>
        <topology evidence="1">Lipid-anchor</topology>
    </subcellularLocation>
</comment>
<dbReference type="SUPFAM" id="SSF53850">
    <property type="entry name" value="Periplasmic binding protein-like II"/>
    <property type="match status" value="1"/>
</dbReference>
<keyword evidence="10" id="KW-1185">Reference proteome</keyword>
<dbReference type="InterPro" id="IPR004872">
    <property type="entry name" value="Lipoprotein_NlpA"/>
</dbReference>
<evidence type="ECO:0000313" key="9">
    <source>
        <dbReference type="Proteomes" id="UP000027590"/>
    </source>
</evidence>
<dbReference type="RefSeq" id="WP_081562507.1">
    <property type="nucleotide sequence ID" value="NZ_CBLY010000007.1"/>
</dbReference>
<evidence type="ECO:0000256" key="3">
    <source>
        <dbReference type="ARBA" id="ARBA00023136"/>
    </source>
</evidence>
<dbReference type="PIRSF" id="PIRSF002854">
    <property type="entry name" value="MetQ"/>
    <property type="match status" value="1"/>
</dbReference>
<dbReference type="Proteomes" id="UP000237218">
    <property type="component" value="Unassembled WGS sequence"/>
</dbReference>
<name>A0A7U7J268_9PROT</name>
<evidence type="ECO:0000256" key="4">
    <source>
        <dbReference type="ARBA" id="ARBA00023139"/>
    </source>
</evidence>
<organism evidence="7 9">
    <name type="scientific">Parasaccharibacter apium</name>
    <dbReference type="NCBI Taxonomy" id="1510841"/>
    <lineage>
        <taxon>Bacteria</taxon>
        <taxon>Pseudomonadati</taxon>
        <taxon>Pseudomonadota</taxon>
        <taxon>Alphaproteobacteria</taxon>
        <taxon>Acetobacterales</taxon>
        <taxon>Acetobacteraceae</taxon>
        <taxon>Parasaccharibacter</taxon>
    </lineage>
</organism>
<dbReference type="PANTHER" id="PTHR30429">
    <property type="entry name" value="D-METHIONINE-BINDING LIPOPROTEIN METQ"/>
    <property type="match status" value="1"/>
</dbReference>
<dbReference type="EMBL" id="CBLY010000007">
    <property type="protein sequence ID" value="CDG34447.1"/>
    <property type="molecule type" value="Genomic_DNA"/>
</dbReference>
<gene>
    <name evidence="8" type="ORF">ASQ42_04390</name>
    <name evidence="7" type="ORF">SACS_1709</name>
</gene>
<evidence type="ECO:0000313" key="8">
    <source>
        <dbReference type="EMBL" id="POS63427.1"/>
    </source>
</evidence>
<evidence type="ECO:0000256" key="1">
    <source>
        <dbReference type="ARBA" id="ARBA00004635"/>
    </source>
</evidence>
<keyword evidence="5 6" id="KW-0449">Lipoprotein</keyword>
<reference evidence="7 9" key="2">
    <citation type="journal article" date="2014" name="PLoS ONE">
        <title>Evolution of mitochondria reconstructed from the energy metabolism of living bacteria.</title>
        <authorList>
            <person name="Degli Esposti M."/>
            <person name="Chouaia B."/>
            <person name="Comandatore F."/>
            <person name="Crotti E."/>
            <person name="Sassera D."/>
            <person name="Lievens P.M."/>
            <person name="Daffonchio D."/>
            <person name="Bandi C."/>
        </authorList>
    </citation>
    <scope>NUCLEOTIDE SEQUENCE [LARGE SCALE GENOMIC DNA]</scope>
    <source>
        <strain evidence="7">AM168</strain>
        <strain evidence="9">AM169</strain>
    </source>
</reference>
<dbReference type="Proteomes" id="UP000027590">
    <property type="component" value="Unassembled WGS sequence"/>
</dbReference>
<evidence type="ECO:0000256" key="6">
    <source>
        <dbReference type="PIRNR" id="PIRNR002854"/>
    </source>
</evidence>
<comment type="similarity">
    <text evidence="6">Belongs to the nlpA lipoprotein family.</text>
</comment>